<evidence type="ECO:0000256" key="1">
    <source>
        <dbReference type="ARBA" id="ARBA00022737"/>
    </source>
</evidence>
<name>A0AAN6VIJ2_9PEZI</name>
<dbReference type="InterPro" id="IPR036770">
    <property type="entry name" value="Ankyrin_rpt-contain_sf"/>
</dbReference>
<dbReference type="PROSITE" id="PS50088">
    <property type="entry name" value="ANK_REPEAT"/>
    <property type="match status" value="4"/>
</dbReference>
<evidence type="ECO:0000313" key="5">
    <source>
        <dbReference type="Proteomes" id="UP001302745"/>
    </source>
</evidence>
<evidence type="ECO:0000256" key="3">
    <source>
        <dbReference type="PROSITE-ProRule" id="PRU00023"/>
    </source>
</evidence>
<dbReference type="AlphaFoldDB" id="A0AAN6VIJ2"/>
<feature type="repeat" description="ANK" evidence="3">
    <location>
        <begin position="287"/>
        <end position="309"/>
    </location>
</feature>
<evidence type="ECO:0000313" key="4">
    <source>
        <dbReference type="EMBL" id="KAK4151930.1"/>
    </source>
</evidence>
<dbReference type="SUPFAM" id="SSF48403">
    <property type="entry name" value="Ankyrin repeat"/>
    <property type="match status" value="2"/>
</dbReference>
<proteinExistence type="predicted"/>
<keyword evidence="5" id="KW-1185">Reference proteome</keyword>
<keyword evidence="2 3" id="KW-0040">ANK repeat</keyword>
<feature type="repeat" description="ANK" evidence="3">
    <location>
        <begin position="215"/>
        <end position="247"/>
    </location>
</feature>
<gene>
    <name evidence="4" type="ORF">C8A00DRAFT_44938</name>
</gene>
<accession>A0AAN6VIJ2</accession>
<reference evidence="4" key="2">
    <citation type="submission" date="2023-05" db="EMBL/GenBank/DDBJ databases">
        <authorList>
            <consortium name="Lawrence Berkeley National Laboratory"/>
            <person name="Steindorff A."/>
            <person name="Hensen N."/>
            <person name="Bonometti L."/>
            <person name="Westerberg I."/>
            <person name="Brannstrom I.O."/>
            <person name="Guillou S."/>
            <person name="Cros-Aarteil S."/>
            <person name="Calhoun S."/>
            <person name="Haridas S."/>
            <person name="Kuo A."/>
            <person name="Mondo S."/>
            <person name="Pangilinan J."/>
            <person name="Riley R."/>
            <person name="Labutti K."/>
            <person name="Andreopoulos B."/>
            <person name="Lipzen A."/>
            <person name="Chen C."/>
            <person name="Yanf M."/>
            <person name="Daum C."/>
            <person name="Ng V."/>
            <person name="Clum A."/>
            <person name="Ohm R."/>
            <person name="Martin F."/>
            <person name="Silar P."/>
            <person name="Natvig D."/>
            <person name="Lalanne C."/>
            <person name="Gautier V."/>
            <person name="Ament-Velasquez S.L."/>
            <person name="Kruys A."/>
            <person name="Hutchinson M.I."/>
            <person name="Powell A.J."/>
            <person name="Barry K."/>
            <person name="Miller A.N."/>
            <person name="Grigoriev I.V."/>
            <person name="Debuchy R."/>
            <person name="Gladieux P."/>
            <person name="Thoren M.H."/>
            <person name="Johannesson H."/>
        </authorList>
    </citation>
    <scope>NUCLEOTIDE SEQUENCE</scope>
    <source>
        <strain evidence="4">CBS 538.74</strain>
    </source>
</reference>
<dbReference type="Pfam" id="PF12796">
    <property type="entry name" value="Ank_2"/>
    <property type="match status" value="5"/>
</dbReference>
<sequence>MAPWPWTKTKAIHKAVTSNDHAKLQQLLANKSVHVNAENANGATALHIAASLHDLTALKALLAHASINPNAQERNGKTPLHLAISAGLTDAVQALLEDPRTDVNLADRDGRSPLHFAVDVKHHPFVIVSLVVKTPGVNCNAQDRRQRTALSCALDLGLSETVIALVSGRETVPEVAVGDADGGTASHKAVERASSALVHLVKGQDRAVLNAQNKSSEAVLHVAARLNDTASLKLLVQAGADLDVRRGSDGATPLHIAAQHRSHEFVKHWRFFDPPPLRKTIFAKDNDGNTPLHLAARHGDSEMVAILLDLDKARDENTGQPIPGPDPIEVAQVNNKGEAAVELAACHGHVDTAIRLLQAEGGIASEEVRLRHGEAVFRLLLHTHDGSTAVDEVHEERAIALFAWAAQEGVFDLIKSHRHHVHSSALESSILQASERGYTHVVQYLVEEGIDPNTCEEPMGTALAVASEHGHIELMKFLLSLEGLNPNLGVPGKDTPLMRAIRNRSAAAISLLLSDEVLGGGGLSLDTGDILLEGSTTSGERWDSNPLLLASELGDHDTVALLVRPNLPAQITLNVQGRNGETSLALACRKGHWRVVEVLLQSRSWTNLEAVVDAKDYLGVTPFSRACASGVPKTVELFLRSDLIQRKLVDPNSGDRFKITPLARACAAGAVDVVQLIFDSYLLKDHLFDPDARDYRGRSPLAMACWSCNWKIVKLFVDYSVRDDATSLVDFGVVDIKRQTLLDLTIANNDDSRASVVLVLLDGRLVARGLAETQKAYEWARSLIRDTPQCRPLLEPLVQRLKELGLDIDKV</sequence>
<feature type="repeat" description="ANK" evidence="3">
    <location>
        <begin position="41"/>
        <end position="74"/>
    </location>
</feature>
<dbReference type="PANTHER" id="PTHR24198">
    <property type="entry name" value="ANKYRIN REPEAT AND PROTEIN KINASE DOMAIN-CONTAINING PROTEIN"/>
    <property type="match status" value="1"/>
</dbReference>
<dbReference type="Gene3D" id="1.25.40.20">
    <property type="entry name" value="Ankyrin repeat-containing domain"/>
    <property type="match status" value="6"/>
</dbReference>
<dbReference type="PANTHER" id="PTHR24198:SF165">
    <property type="entry name" value="ANKYRIN REPEAT-CONTAINING PROTEIN-RELATED"/>
    <property type="match status" value="1"/>
</dbReference>
<dbReference type="PROSITE" id="PS50297">
    <property type="entry name" value="ANK_REP_REGION"/>
    <property type="match status" value="3"/>
</dbReference>
<organism evidence="4 5">
    <name type="scientific">Chaetomidium leptoderma</name>
    <dbReference type="NCBI Taxonomy" id="669021"/>
    <lineage>
        <taxon>Eukaryota</taxon>
        <taxon>Fungi</taxon>
        <taxon>Dikarya</taxon>
        <taxon>Ascomycota</taxon>
        <taxon>Pezizomycotina</taxon>
        <taxon>Sordariomycetes</taxon>
        <taxon>Sordariomycetidae</taxon>
        <taxon>Sordariales</taxon>
        <taxon>Chaetomiaceae</taxon>
        <taxon>Chaetomidium</taxon>
    </lineage>
</organism>
<comment type="caution">
    <text evidence="4">The sequence shown here is derived from an EMBL/GenBank/DDBJ whole genome shotgun (WGS) entry which is preliminary data.</text>
</comment>
<protein>
    <submittedName>
        <fullName evidence="4">Ankyrin repeat-containing domain protein</fullName>
    </submittedName>
</protein>
<dbReference type="InterPro" id="IPR002110">
    <property type="entry name" value="Ankyrin_rpt"/>
</dbReference>
<dbReference type="SMART" id="SM00248">
    <property type="entry name" value="ANK"/>
    <property type="match status" value="17"/>
</dbReference>
<reference evidence="4" key="1">
    <citation type="journal article" date="2023" name="Mol. Phylogenet. Evol.">
        <title>Genome-scale phylogeny and comparative genomics of the fungal order Sordariales.</title>
        <authorList>
            <person name="Hensen N."/>
            <person name="Bonometti L."/>
            <person name="Westerberg I."/>
            <person name="Brannstrom I.O."/>
            <person name="Guillou S."/>
            <person name="Cros-Aarteil S."/>
            <person name="Calhoun S."/>
            <person name="Haridas S."/>
            <person name="Kuo A."/>
            <person name="Mondo S."/>
            <person name="Pangilinan J."/>
            <person name="Riley R."/>
            <person name="LaButti K."/>
            <person name="Andreopoulos B."/>
            <person name="Lipzen A."/>
            <person name="Chen C."/>
            <person name="Yan M."/>
            <person name="Daum C."/>
            <person name="Ng V."/>
            <person name="Clum A."/>
            <person name="Steindorff A."/>
            <person name="Ohm R.A."/>
            <person name="Martin F."/>
            <person name="Silar P."/>
            <person name="Natvig D.O."/>
            <person name="Lalanne C."/>
            <person name="Gautier V."/>
            <person name="Ament-Velasquez S.L."/>
            <person name="Kruys A."/>
            <person name="Hutchinson M.I."/>
            <person name="Powell A.J."/>
            <person name="Barry K."/>
            <person name="Miller A.N."/>
            <person name="Grigoriev I.V."/>
            <person name="Debuchy R."/>
            <person name="Gladieux P."/>
            <person name="Hiltunen Thoren M."/>
            <person name="Johannesson H."/>
        </authorList>
    </citation>
    <scope>NUCLEOTIDE SEQUENCE</scope>
    <source>
        <strain evidence="4">CBS 538.74</strain>
    </source>
</reference>
<dbReference type="EMBL" id="MU856994">
    <property type="protein sequence ID" value="KAK4151930.1"/>
    <property type="molecule type" value="Genomic_DNA"/>
</dbReference>
<dbReference type="PRINTS" id="PR01415">
    <property type="entry name" value="ANKYRIN"/>
</dbReference>
<feature type="repeat" description="ANK" evidence="3">
    <location>
        <begin position="75"/>
        <end position="108"/>
    </location>
</feature>
<dbReference type="Proteomes" id="UP001302745">
    <property type="component" value="Unassembled WGS sequence"/>
</dbReference>
<keyword evidence="1" id="KW-0677">Repeat</keyword>
<evidence type="ECO:0000256" key="2">
    <source>
        <dbReference type="ARBA" id="ARBA00023043"/>
    </source>
</evidence>